<dbReference type="InterPro" id="IPR003591">
    <property type="entry name" value="Leu-rich_rpt_typical-subtyp"/>
</dbReference>
<sequence>MSDLDSQVNVGLCSKGLVQLTPWIAHIKNATVLQLCCNSLTTLPPHIAHLQHLTVLSVAKNLLTSLPLELGHLTQLVELDVSHNRLTDLPDSLGHLRKLHILRVDHNRIAKLPRALGRLSNLVSLDVSDNPLTTLPAELARLKHLRKLRTRNCPLTQLTSHSPMALGTPDPPSRVPSLRELAARKLVATNATLDLAQLPRDLAAYLCSYDNCAFCSGPMFDHRVIRSRKFVKNDHVLPLEFELCSSHWSTERERVKALFST</sequence>
<reference evidence="3 4" key="1">
    <citation type="submission" date="2016-07" db="EMBL/GenBank/DDBJ databases">
        <title>Pervasive Adenine N6-methylation of Active Genes in Fungi.</title>
        <authorList>
            <consortium name="DOE Joint Genome Institute"/>
            <person name="Mondo S.J."/>
            <person name="Dannebaum R.O."/>
            <person name="Kuo R.C."/>
            <person name="Labutti K."/>
            <person name="Haridas S."/>
            <person name="Kuo A."/>
            <person name="Salamov A."/>
            <person name="Ahrendt S.R."/>
            <person name="Lipzen A."/>
            <person name="Sullivan W."/>
            <person name="Andreopoulos W.B."/>
            <person name="Clum A."/>
            <person name="Lindquist E."/>
            <person name="Daum C."/>
            <person name="Ramamoorthy G.K."/>
            <person name="Gryganskyi A."/>
            <person name="Culley D."/>
            <person name="Magnuson J.K."/>
            <person name="James T.Y."/>
            <person name="O'Malley M.A."/>
            <person name="Stajich J.E."/>
            <person name="Spatafora J.W."/>
            <person name="Visel A."/>
            <person name="Grigoriev I.V."/>
        </authorList>
    </citation>
    <scope>NUCLEOTIDE SEQUENCE [LARGE SCALE GENOMIC DNA]</scope>
    <source>
        <strain evidence="3 4">PL171</strain>
    </source>
</reference>
<dbReference type="Gene3D" id="3.80.10.10">
    <property type="entry name" value="Ribonuclease Inhibitor"/>
    <property type="match status" value="1"/>
</dbReference>
<dbReference type="GO" id="GO:0005737">
    <property type="term" value="C:cytoplasm"/>
    <property type="evidence" value="ECO:0007669"/>
    <property type="project" value="TreeGrafter"/>
</dbReference>
<dbReference type="PRINTS" id="PR00019">
    <property type="entry name" value="LEURICHRPT"/>
</dbReference>
<dbReference type="OrthoDB" id="660555at2759"/>
<keyword evidence="1" id="KW-0433">Leucine-rich repeat</keyword>
<dbReference type="STRING" id="765915.A0A1Y2HF00"/>
<dbReference type="PANTHER" id="PTHR48051">
    <property type="match status" value="1"/>
</dbReference>
<dbReference type="InterPro" id="IPR001611">
    <property type="entry name" value="Leu-rich_rpt"/>
</dbReference>
<organism evidence="3 4">
    <name type="scientific">Catenaria anguillulae PL171</name>
    <dbReference type="NCBI Taxonomy" id="765915"/>
    <lineage>
        <taxon>Eukaryota</taxon>
        <taxon>Fungi</taxon>
        <taxon>Fungi incertae sedis</taxon>
        <taxon>Blastocladiomycota</taxon>
        <taxon>Blastocladiomycetes</taxon>
        <taxon>Blastocladiales</taxon>
        <taxon>Catenariaceae</taxon>
        <taxon>Catenaria</taxon>
    </lineage>
</organism>
<dbReference type="PROSITE" id="PS51450">
    <property type="entry name" value="LRR"/>
    <property type="match status" value="2"/>
</dbReference>
<protein>
    <recommendedName>
        <fullName evidence="5">L domain-like protein</fullName>
    </recommendedName>
</protein>
<dbReference type="SMART" id="SM00364">
    <property type="entry name" value="LRR_BAC"/>
    <property type="match status" value="4"/>
</dbReference>
<feature type="non-terminal residue" evidence="3">
    <location>
        <position position="261"/>
    </location>
</feature>
<keyword evidence="2" id="KW-0677">Repeat</keyword>
<evidence type="ECO:0000256" key="1">
    <source>
        <dbReference type="ARBA" id="ARBA00022614"/>
    </source>
</evidence>
<proteinExistence type="predicted"/>
<dbReference type="Proteomes" id="UP000193411">
    <property type="component" value="Unassembled WGS sequence"/>
</dbReference>
<dbReference type="InterPro" id="IPR050216">
    <property type="entry name" value="LRR_domain-containing"/>
</dbReference>
<dbReference type="Pfam" id="PF13855">
    <property type="entry name" value="LRR_8"/>
    <property type="match status" value="2"/>
</dbReference>
<name>A0A1Y2HF00_9FUNG</name>
<comment type="caution">
    <text evidence="3">The sequence shown here is derived from an EMBL/GenBank/DDBJ whole genome shotgun (WGS) entry which is preliminary data.</text>
</comment>
<dbReference type="SMART" id="SM00369">
    <property type="entry name" value="LRR_TYP"/>
    <property type="match status" value="4"/>
</dbReference>
<evidence type="ECO:0000313" key="4">
    <source>
        <dbReference type="Proteomes" id="UP000193411"/>
    </source>
</evidence>
<keyword evidence="4" id="KW-1185">Reference proteome</keyword>
<evidence type="ECO:0000313" key="3">
    <source>
        <dbReference type="EMBL" id="ORZ32471.1"/>
    </source>
</evidence>
<dbReference type="AlphaFoldDB" id="A0A1Y2HF00"/>
<accession>A0A1Y2HF00</accession>
<evidence type="ECO:0000256" key="2">
    <source>
        <dbReference type="ARBA" id="ARBA00022737"/>
    </source>
</evidence>
<dbReference type="InterPro" id="IPR032675">
    <property type="entry name" value="LRR_dom_sf"/>
</dbReference>
<dbReference type="PANTHER" id="PTHR48051:SF54">
    <property type="entry name" value="LEUCINE-RICH REPEAT-CONTAINING PROTEIN"/>
    <property type="match status" value="1"/>
</dbReference>
<gene>
    <name evidence="3" type="ORF">BCR44DRAFT_1391898</name>
</gene>
<dbReference type="EMBL" id="MCFL01000046">
    <property type="protein sequence ID" value="ORZ32471.1"/>
    <property type="molecule type" value="Genomic_DNA"/>
</dbReference>
<dbReference type="SUPFAM" id="SSF52058">
    <property type="entry name" value="L domain-like"/>
    <property type="match status" value="1"/>
</dbReference>
<evidence type="ECO:0008006" key="5">
    <source>
        <dbReference type="Google" id="ProtNLM"/>
    </source>
</evidence>